<dbReference type="PIRSF" id="PIRSF026509">
    <property type="entry name" value="UCP026509"/>
    <property type="match status" value="1"/>
</dbReference>
<evidence type="ECO:0000313" key="2">
    <source>
        <dbReference type="Proteomes" id="UP000503297"/>
    </source>
</evidence>
<dbReference type="AlphaFoldDB" id="A0A6M8J1Z6"/>
<protein>
    <submittedName>
        <fullName evidence="1">YqhA family protein</fullName>
    </submittedName>
</protein>
<dbReference type="Proteomes" id="UP000503297">
    <property type="component" value="Chromosome"/>
</dbReference>
<accession>A0A6M8J1Z6</accession>
<evidence type="ECO:0000313" key="1">
    <source>
        <dbReference type="EMBL" id="QKF07960.1"/>
    </source>
</evidence>
<dbReference type="KEGG" id="bwa:HLV38_00935"/>
<dbReference type="InterPro" id="IPR005134">
    <property type="entry name" value="UPF0114"/>
</dbReference>
<reference evidence="2" key="1">
    <citation type="submission" date="2020-05" db="EMBL/GenBank/DDBJ databases">
        <title>Novel species in genus Nocardioides.</title>
        <authorList>
            <person name="Zhang G."/>
        </authorList>
    </citation>
    <scope>NUCLEOTIDE SEQUENCE [LARGE SCALE GENOMIC DNA]</scope>
    <source>
        <strain evidence="2">zg-1050</strain>
    </source>
</reference>
<proteinExistence type="predicted"/>
<keyword evidence="2" id="KW-1185">Reference proteome</keyword>
<organism evidence="1 2">
    <name type="scientific">Berryella wangjianweii</name>
    <dbReference type="NCBI Taxonomy" id="2734634"/>
    <lineage>
        <taxon>Bacteria</taxon>
        <taxon>Bacillati</taxon>
        <taxon>Actinomycetota</taxon>
        <taxon>Coriobacteriia</taxon>
        <taxon>Eggerthellales</taxon>
        <taxon>Eggerthellaceae</taxon>
        <taxon>Berryella</taxon>
    </lineage>
</organism>
<name>A0A6M8J1Z6_9ACTN</name>
<dbReference type="EMBL" id="CP053716">
    <property type="protein sequence ID" value="QKF07960.1"/>
    <property type="molecule type" value="Genomic_DNA"/>
</dbReference>
<gene>
    <name evidence="1" type="ORF">HLV38_00935</name>
</gene>
<sequence>MSTRSKRMLRRTARRITSWTRMVAIVPSIGLLILGFALSVKTLMAAIDVTIDGVVLGHDSILGVAARYIEYADLFLLSVALYLMSLGLFTLFVSDRIPLPKWLRFSDFDDLKERLISVICVMIGVFFLGRVLEASISGIDLLWLGLASSVVICALTVFVKLVIDHRAE</sequence>
<dbReference type="Pfam" id="PF03350">
    <property type="entry name" value="UPF0114"/>
    <property type="match status" value="1"/>
</dbReference>